<dbReference type="EMBL" id="CP009526">
    <property type="protein sequence ID" value="AKB50097.1"/>
    <property type="molecule type" value="Genomic_DNA"/>
</dbReference>
<dbReference type="PANTHER" id="PTHR42775:SF1">
    <property type="entry name" value="PERMEASE RV2963-RELATED"/>
    <property type="match status" value="1"/>
</dbReference>
<accession>A0A0E3QJA3</accession>
<reference evidence="8 9" key="1">
    <citation type="submission" date="2014-07" db="EMBL/GenBank/DDBJ databases">
        <title>Methanogenic archaea and the global carbon cycle.</title>
        <authorList>
            <person name="Henriksen J.R."/>
            <person name="Luke J."/>
            <person name="Reinhart S."/>
            <person name="Benedict M.N."/>
            <person name="Youngblut N.D."/>
            <person name="Metcalf M.E."/>
            <person name="Whitaker R.J."/>
            <person name="Metcalf W.W."/>
        </authorList>
    </citation>
    <scope>NUCLEOTIDE SEQUENCE [LARGE SCALE GENOMIC DNA]</scope>
    <source>
        <strain evidence="8 9">Wiesmoor</strain>
    </source>
</reference>
<keyword evidence="4 7" id="KW-0812">Transmembrane</keyword>
<dbReference type="Proteomes" id="UP000033038">
    <property type="component" value="Chromosome"/>
</dbReference>
<evidence type="ECO:0000256" key="2">
    <source>
        <dbReference type="ARBA" id="ARBA00006386"/>
    </source>
</evidence>
<dbReference type="InterPro" id="IPR053166">
    <property type="entry name" value="UPF0718_permease"/>
</dbReference>
<feature type="transmembrane region" description="Helical" evidence="7">
    <location>
        <begin position="86"/>
        <end position="112"/>
    </location>
</feature>
<dbReference type="KEGG" id="mbw:MSBRW_0844"/>
<proteinExistence type="inferred from homology"/>
<feature type="transmembrane region" description="Helical" evidence="7">
    <location>
        <begin position="245"/>
        <end position="270"/>
    </location>
</feature>
<feature type="transmembrane region" description="Helical" evidence="7">
    <location>
        <begin position="118"/>
        <end position="141"/>
    </location>
</feature>
<dbReference type="GO" id="GO:0005886">
    <property type="term" value="C:plasma membrane"/>
    <property type="evidence" value="ECO:0007669"/>
    <property type="project" value="UniProtKB-SubCell"/>
</dbReference>
<dbReference type="PANTHER" id="PTHR42775">
    <property type="entry name" value="PERMEASE RV2963-RELATED"/>
    <property type="match status" value="1"/>
</dbReference>
<dbReference type="Pfam" id="PF03773">
    <property type="entry name" value="ArsP_1"/>
    <property type="match status" value="1"/>
</dbReference>
<comment type="subcellular location">
    <subcellularLocation>
        <location evidence="1">Cell membrane</location>
        <topology evidence="1">Multi-pass membrane protein</topology>
    </subcellularLocation>
</comment>
<gene>
    <name evidence="8" type="ORF">MSBRW_0844</name>
</gene>
<feature type="transmembrane region" description="Helical" evidence="7">
    <location>
        <begin position="282"/>
        <end position="301"/>
    </location>
</feature>
<dbReference type="HOGENOM" id="CLU_059148_0_0_2"/>
<comment type="similarity">
    <text evidence="2">Belongs to the UPF0718 family.</text>
</comment>
<evidence type="ECO:0000256" key="3">
    <source>
        <dbReference type="ARBA" id="ARBA00022475"/>
    </source>
</evidence>
<sequence length="332" mass="36471">MNNWKKELKMVDIFYPLQWIADKLTYEVFGIAPDTHLAASVNFVIYDVMKIFLLLAVMIFFISYLRTYITTERTRKVLGNKKGIKYHILASLLGTITPFCSCSSVPIFIGFVEAGIPLGITFSFLITSPLVNEAAVAALWATLGLKATLIYIVSGIILGVLGGVLIGFLKLERYVEDFVYKIKVGPQTAKPEELTVKERANIAFENVKDIVGRVWIYVIIGVSIGGIFHGYAPEGILEKYAGKDNLLAVPVAVLIGVPLYSNVMAMIPIIESLIGKGLPIGTSLAFLMSVTAVSLPEMVILKKVLKKELIAIFVLIVGVSIIFTGYLFNILL</sequence>
<feature type="transmembrane region" description="Helical" evidence="7">
    <location>
        <begin position="308"/>
        <end position="328"/>
    </location>
</feature>
<organism evidence="8 9">
    <name type="scientific">Methanosarcina barkeri str. Wiesmoor</name>
    <dbReference type="NCBI Taxonomy" id="1434109"/>
    <lineage>
        <taxon>Archaea</taxon>
        <taxon>Methanobacteriati</taxon>
        <taxon>Methanobacteriota</taxon>
        <taxon>Stenosarchaea group</taxon>
        <taxon>Methanomicrobia</taxon>
        <taxon>Methanosarcinales</taxon>
        <taxon>Methanosarcinaceae</taxon>
        <taxon>Methanosarcina</taxon>
    </lineage>
</organism>
<name>A0A0E3QJA3_METBA</name>
<evidence type="ECO:0000313" key="8">
    <source>
        <dbReference type="EMBL" id="AKB50097.1"/>
    </source>
</evidence>
<feature type="transmembrane region" description="Helical" evidence="7">
    <location>
        <begin position="43"/>
        <end position="65"/>
    </location>
</feature>
<dbReference type="PATRIC" id="fig|1434109.4.peg.1034"/>
<evidence type="ECO:0000256" key="6">
    <source>
        <dbReference type="ARBA" id="ARBA00023136"/>
    </source>
</evidence>
<evidence type="ECO:0000256" key="4">
    <source>
        <dbReference type="ARBA" id="ARBA00022692"/>
    </source>
</evidence>
<evidence type="ECO:0000256" key="7">
    <source>
        <dbReference type="SAM" id="Phobius"/>
    </source>
</evidence>
<keyword evidence="6 7" id="KW-0472">Membrane</keyword>
<evidence type="ECO:0000256" key="1">
    <source>
        <dbReference type="ARBA" id="ARBA00004651"/>
    </source>
</evidence>
<evidence type="ECO:0000313" key="9">
    <source>
        <dbReference type="Proteomes" id="UP000033038"/>
    </source>
</evidence>
<feature type="transmembrane region" description="Helical" evidence="7">
    <location>
        <begin position="214"/>
        <end position="233"/>
    </location>
</feature>
<dbReference type="AlphaFoldDB" id="A0A0E3QJA3"/>
<protein>
    <submittedName>
        <fullName evidence="8">Transporter</fullName>
    </submittedName>
</protein>
<keyword evidence="3" id="KW-1003">Cell membrane</keyword>
<keyword evidence="5 7" id="KW-1133">Transmembrane helix</keyword>
<dbReference type="InterPro" id="IPR005524">
    <property type="entry name" value="DUF318"/>
</dbReference>
<evidence type="ECO:0000256" key="5">
    <source>
        <dbReference type="ARBA" id="ARBA00022989"/>
    </source>
</evidence>
<feature type="transmembrane region" description="Helical" evidence="7">
    <location>
        <begin position="148"/>
        <end position="169"/>
    </location>
</feature>